<keyword evidence="4 6" id="KW-0235">DNA replication</keyword>
<dbReference type="Gene3D" id="3.60.21.60">
    <property type="match status" value="2"/>
</dbReference>
<evidence type="ECO:0000256" key="3">
    <source>
        <dbReference type="ARBA" id="ARBA00018596"/>
    </source>
</evidence>
<feature type="compositionally biased region" description="Polar residues" evidence="7">
    <location>
        <begin position="156"/>
        <end position="171"/>
    </location>
</feature>
<dbReference type="PANTHER" id="PTHR23061:SF12">
    <property type="entry name" value="DNA POLYMERASE ALPHA SUBUNIT B"/>
    <property type="match status" value="1"/>
</dbReference>
<dbReference type="FunFam" id="3.60.21.60:FF:000008">
    <property type="entry name" value="DNA polymerase alpha subunit B"/>
    <property type="match status" value="1"/>
</dbReference>
<evidence type="ECO:0000256" key="6">
    <source>
        <dbReference type="PIRNR" id="PIRNR018300"/>
    </source>
</evidence>
<dbReference type="Pfam" id="PF04042">
    <property type="entry name" value="DNA_pol_E_B"/>
    <property type="match status" value="1"/>
</dbReference>
<dbReference type="Proteomes" id="UP000750711">
    <property type="component" value="Unassembled WGS sequence"/>
</dbReference>
<dbReference type="GO" id="GO:0005658">
    <property type="term" value="C:alpha DNA polymerase:primase complex"/>
    <property type="evidence" value="ECO:0007669"/>
    <property type="project" value="TreeGrafter"/>
</dbReference>
<dbReference type="AlphaFoldDB" id="A0A9P8LGC0"/>
<dbReference type="EMBL" id="JAGHQM010000165">
    <property type="protein sequence ID" value="KAH0564875.1"/>
    <property type="molecule type" value="Genomic_DNA"/>
</dbReference>
<dbReference type="GO" id="GO:0006270">
    <property type="term" value="P:DNA replication initiation"/>
    <property type="evidence" value="ECO:0007669"/>
    <property type="project" value="TreeGrafter"/>
</dbReference>
<evidence type="ECO:0000259" key="8">
    <source>
        <dbReference type="Pfam" id="PF04042"/>
    </source>
</evidence>
<dbReference type="FunFam" id="3.60.21.60:FF:000005">
    <property type="entry name" value="DNA polymerase alpha subunit B"/>
    <property type="match status" value="1"/>
</dbReference>
<reference evidence="10" key="1">
    <citation type="submission" date="2021-03" db="EMBL/GenBank/DDBJ databases">
        <title>Comparative genomics and phylogenomic investigation of the class Geoglossomycetes provide insights into ecological specialization and systematics.</title>
        <authorList>
            <person name="Melie T."/>
            <person name="Pirro S."/>
            <person name="Miller A.N."/>
            <person name="Quandt A."/>
        </authorList>
    </citation>
    <scope>NUCLEOTIDE SEQUENCE</scope>
    <source>
        <strain evidence="10">CAQ_001_2017</strain>
    </source>
</reference>
<dbReference type="Pfam" id="PF22062">
    <property type="entry name" value="OB_DPOA2"/>
    <property type="match status" value="1"/>
</dbReference>
<dbReference type="GO" id="GO:0003677">
    <property type="term" value="F:DNA binding"/>
    <property type="evidence" value="ECO:0007669"/>
    <property type="project" value="InterPro"/>
</dbReference>
<evidence type="ECO:0000313" key="11">
    <source>
        <dbReference type="Proteomes" id="UP000750711"/>
    </source>
</evidence>
<dbReference type="PIRSF" id="PIRSF018300">
    <property type="entry name" value="DNA_pol_alph_2"/>
    <property type="match status" value="1"/>
</dbReference>
<protein>
    <recommendedName>
        <fullName evidence="3 6">DNA polymerase alpha subunit B</fullName>
    </recommendedName>
</protein>
<feature type="region of interest" description="Disordered" evidence="7">
    <location>
        <begin position="115"/>
        <end position="176"/>
    </location>
</feature>
<evidence type="ECO:0000256" key="7">
    <source>
        <dbReference type="SAM" id="MobiDB-lite"/>
    </source>
</evidence>
<evidence type="ECO:0000256" key="2">
    <source>
        <dbReference type="ARBA" id="ARBA00007299"/>
    </source>
</evidence>
<feature type="domain" description="DNA polymerase alpha/delta/epsilon subunit B" evidence="8">
    <location>
        <begin position="372"/>
        <end position="600"/>
    </location>
</feature>
<evidence type="ECO:0000259" key="9">
    <source>
        <dbReference type="Pfam" id="PF22062"/>
    </source>
</evidence>
<name>A0A9P8LGC0_9PEZI</name>
<keyword evidence="11" id="KW-1185">Reference proteome</keyword>
<accession>A0A9P8LGC0</accession>
<keyword evidence="5 6" id="KW-0539">Nucleus</keyword>
<dbReference type="PANTHER" id="PTHR23061">
    <property type="entry name" value="DNA POLYMERASE 2 ALPHA 70 KDA SUBUNIT"/>
    <property type="match status" value="1"/>
</dbReference>
<comment type="similarity">
    <text evidence="2 6">Belongs to the DNA polymerase alpha subunit B family.</text>
</comment>
<comment type="function">
    <text evidence="6">Accessory subunit of the DNA polymerase alpha complex (also known as the alpha DNA polymerase-primase complex) which plays an essential role in the initiation of DNA synthesis.</text>
</comment>
<feature type="domain" description="DNA polymerase alpha subunit B OB" evidence="9">
    <location>
        <begin position="227"/>
        <end position="335"/>
    </location>
</feature>
<dbReference type="InterPro" id="IPR007185">
    <property type="entry name" value="DNA_pol_a/d/e_bsu"/>
</dbReference>
<dbReference type="InterPro" id="IPR054300">
    <property type="entry name" value="OB_DPOA2"/>
</dbReference>
<evidence type="ECO:0000256" key="5">
    <source>
        <dbReference type="ARBA" id="ARBA00023242"/>
    </source>
</evidence>
<organism evidence="10 11">
    <name type="scientific">Trichoglossum hirsutum</name>
    <dbReference type="NCBI Taxonomy" id="265104"/>
    <lineage>
        <taxon>Eukaryota</taxon>
        <taxon>Fungi</taxon>
        <taxon>Dikarya</taxon>
        <taxon>Ascomycota</taxon>
        <taxon>Pezizomycotina</taxon>
        <taxon>Geoglossomycetes</taxon>
        <taxon>Geoglossales</taxon>
        <taxon>Geoglossaceae</taxon>
        <taxon>Trichoglossum</taxon>
    </lineage>
</organism>
<dbReference type="InterPro" id="IPR016722">
    <property type="entry name" value="DNA_pol_alpha_bsu"/>
</dbReference>
<gene>
    <name evidence="10" type="ORF">GP486_001732</name>
</gene>
<evidence type="ECO:0000256" key="1">
    <source>
        <dbReference type="ARBA" id="ARBA00004123"/>
    </source>
</evidence>
<comment type="caution">
    <text evidence="10">The sequence shown here is derived from an EMBL/GenBank/DDBJ whole genome shotgun (WGS) entry which is preliminary data.</text>
</comment>
<evidence type="ECO:0000313" key="10">
    <source>
        <dbReference type="EMBL" id="KAH0564875.1"/>
    </source>
</evidence>
<comment type="subcellular location">
    <subcellularLocation>
        <location evidence="1 6">Nucleus</location>
    </subcellularLocation>
</comment>
<evidence type="ECO:0000256" key="4">
    <source>
        <dbReference type="ARBA" id="ARBA00022705"/>
    </source>
</evidence>
<sequence>MEDQSITEELHARFALPPSTELPPDILGELHSILRLHSISPQELFYKWESYCFKMDCEETRLDLETARAFKKDLQEILEREARSKAHARSADKRAMHGATPRSVASTDVFGILDGLVPNTPRPGVKSGLGGSTGKRKPAFETPATSKSSPAGFRTPNPSGENGANAGQPTPFSDRLNAGQTIETLNPHLSVPPPARSLEPRVKSITINSDINKISYRPMAMRLSEASEVLDDRIDEFLILYQDHHSLEDTAFGDPTSQSTSEIIAVGRIASDSLDGKLNIPSLVLETSRKRGSGRRVPLKVDSLPSFTFFPGQIVALRGVNASGEYFSVKEILNLPLLPQAATLPSALDQFNRGLHGGPDVMEEDQPRPLNILLSAGPYTTDENLLFEPFHELCRQASTTYPDVVILVGPFLDIEHPLIASGDFDFPDSDTASLSSVFRALISAPLKKLASDVPNIIIILIPSVRDAISKHVAFPQERIPKKDLDLPKQVRCLSNPVTVSLNEIMVGISAQDILYELRREEVTWAPKETNPMARQPRHVIEQRHFFPLFPPVARGLLPKTGTESLATGAMLDTSYLKLGEWLNTRPDVLITPSALAPFAKIVESVVVINPGPLSKRKGPGTYAKLTVLPASVSEEERKEGKPVLHKIYERTRVDVARI</sequence>
<proteinExistence type="inferred from homology"/>